<name>A0A4P9XCG2_9FUNG</name>
<proteinExistence type="predicted"/>
<dbReference type="SUPFAM" id="SSF56112">
    <property type="entry name" value="Protein kinase-like (PK-like)"/>
    <property type="match status" value="1"/>
</dbReference>
<sequence length="663" mass="71504">MRASHRGAPPPSRSRHGLRRALAGVAALALPLAAAAHGVADKSDLGGIPLMPFRFDVVGGAYGDPLAPAGMGPATMTAPMTQLQPIPETALQLYAMVQRYETLTTGRNTSAAALPPPAGPTTAAAASAKKGGGICGDPSMKPFEAAVYEVPKSWYYLASLAAEETRQKKKRSRGPSRKIETATVRLPSSLAEDPDWPVHMGAGTFGTVVRYTPPGNGPPLAVKLFRPPLGARQPTKFARTSHVFESIEELRHVGLLLQRAPRPDTNAPATDAAATAAAAAAAAADGRDRRSPTTAPTYCVSKYWNVPSGLVRMAHRAGEPLDFHETDSPRQVLREVASFLGAFPLLGLVTPEELRHVQDGVAVPPVLEDLRAVAAAGGRTSRLLAEELLDPLGPIGVWSPLAAGGDLGQYLRRLVRARDAVDPGLLDRWMYQLVEAVHALHRADTFHRDIKLSNVLLSHEATHGARDLVADPAAPTPVTTPAPIDLALTDWGFSCHIDECLERGVLGTMGFLDPRHMGSFSVDENNRVTPGPHPYPASPHVPGPTKLRQRHALVRHDVFAATRVLWGLIDGSHPLAVQTPLTDAERSEERLLERGRLPNDHTLSVVLSEYIDQTRPAATDAEKDQLYADMFTFFHNGMLGEWTTEEMRASRWYRAARVYVETS</sequence>
<evidence type="ECO:0000256" key="5">
    <source>
        <dbReference type="ARBA" id="ARBA00022840"/>
    </source>
</evidence>
<evidence type="ECO:0000256" key="6">
    <source>
        <dbReference type="SAM" id="SignalP"/>
    </source>
</evidence>
<reference evidence="9" key="1">
    <citation type="journal article" date="2018" name="Nat. Microbiol.">
        <title>Leveraging single-cell genomics to expand the fungal tree of life.</title>
        <authorList>
            <person name="Ahrendt S.R."/>
            <person name="Quandt C.A."/>
            <person name="Ciobanu D."/>
            <person name="Clum A."/>
            <person name="Salamov A."/>
            <person name="Andreopoulos B."/>
            <person name="Cheng J.F."/>
            <person name="Woyke T."/>
            <person name="Pelin A."/>
            <person name="Henrissat B."/>
            <person name="Reynolds N.K."/>
            <person name="Benny G.L."/>
            <person name="Smith M.E."/>
            <person name="James T.Y."/>
            <person name="Grigoriev I.V."/>
        </authorList>
    </citation>
    <scope>NUCLEOTIDE SEQUENCE [LARGE SCALE GENOMIC DNA]</scope>
    <source>
        <strain evidence="9">ATCC 52028</strain>
    </source>
</reference>
<keyword evidence="6" id="KW-0732">Signal</keyword>
<accession>A0A4P9XCG2</accession>
<dbReference type="InterPro" id="IPR000719">
    <property type="entry name" value="Prot_kinase_dom"/>
</dbReference>
<feature type="domain" description="Protein kinase" evidence="7">
    <location>
        <begin position="194"/>
        <end position="663"/>
    </location>
</feature>
<organism evidence="8 9">
    <name type="scientific">Caulochytrium protostelioides</name>
    <dbReference type="NCBI Taxonomy" id="1555241"/>
    <lineage>
        <taxon>Eukaryota</taxon>
        <taxon>Fungi</taxon>
        <taxon>Fungi incertae sedis</taxon>
        <taxon>Chytridiomycota</taxon>
        <taxon>Chytridiomycota incertae sedis</taxon>
        <taxon>Chytridiomycetes</taxon>
        <taxon>Caulochytriales</taxon>
        <taxon>Caulochytriaceae</taxon>
        <taxon>Caulochytrium</taxon>
    </lineage>
</organism>
<dbReference type="AlphaFoldDB" id="A0A4P9XCG2"/>
<evidence type="ECO:0000313" key="8">
    <source>
        <dbReference type="EMBL" id="RKP03102.1"/>
    </source>
</evidence>
<dbReference type="Proteomes" id="UP000274922">
    <property type="component" value="Unassembled WGS sequence"/>
</dbReference>
<dbReference type="Gene3D" id="1.10.510.10">
    <property type="entry name" value="Transferase(Phosphotransferase) domain 1"/>
    <property type="match status" value="1"/>
</dbReference>
<dbReference type="GO" id="GO:0004674">
    <property type="term" value="F:protein serine/threonine kinase activity"/>
    <property type="evidence" value="ECO:0007669"/>
    <property type="project" value="UniProtKB-EC"/>
</dbReference>
<dbReference type="Pfam" id="PF00069">
    <property type="entry name" value="Pkinase"/>
    <property type="match status" value="1"/>
</dbReference>
<evidence type="ECO:0000256" key="2">
    <source>
        <dbReference type="ARBA" id="ARBA00022679"/>
    </source>
</evidence>
<dbReference type="EMBL" id="ML014129">
    <property type="protein sequence ID" value="RKP03102.1"/>
    <property type="molecule type" value="Genomic_DNA"/>
</dbReference>
<dbReference type="PROSITE" id="PS50011">
    <property type="entry name" value="PROTEIN_KINASE_DOM"/>
    <property type="match status" value="1"/>
</dbReference>
<evidence type="ECO:0000259" key="7">
    <source>
        <dbReference type="PROSITE" id="PS50011"/>
    </source>
</evidence>
<dbReference type="SMART" id="SM00220">
    <property type="entry name" value="S_TKc"/>
    <property type="match status" value="1"/>
</dbReference>
<evidence type="ECO:0000313" key="9">
    <source>
        <dbReference type="Proteomes" id="UP000274922"/>
    </source>
</evidence>
<evidence type="ECO:0000256" key="1">
    <source>
        <dbReference type="ARBA" id="ARBA00012513"/>
    </source>
</evidence>
<dbReference type="EC" id="2.7.11.1" evidence="1"/>
<feature type="signal peptide" evidence="6">
    <location>
        <begin position="1"/>
        <end position="36"/>
    </location>
</feature>
<dbReference type="PANTHER" id="PTHR43671">
    <property type="entry name" value="SERINE/THREONINE-PROTEIN KINASE NEK"/>
    <property type="match status" value="1"/>
</dbReference>
<keyword evidence="4" id="KW-0418">Kinase</keyword>
<dbReference type="PANTHER" id="PTHR43671:SF13">
    <property type="entry name" value="SERINE_THREONINE-PROTEIN KINASE NEK2"/>
    <property type="match status" value="1"/>
</dbReference>
<dbReference type="InterPro" id="IPR011009">
    <property type="entry name" value="Kinase-like_dom_sf"/>
</dbReference>
<gene>
    <name evidence="8" type="ORF">CXG81DRAFT_24307</name>
</gene>
<protein>
    <recommendedName>
        <fullName evidence="1">non-specific serine/threonine protein kinase</fullName>
        <ecNumber evidence="1">2.7.11.1</ecNumber>
    </recommendedName>
</protein>
<keyword evidence="5" id="KW-0067">ATP-binding</keyword>
<keyword evidence="9" id="KW-1185">Reference proteome</keyword>
<evidence type="ECO:0000256" key="3">
    <source>
        <dbReference type="ARBA" id="ARBA00022741"/>
    </source>
</evidence>
<dbReference type="GO" id="GO:0005524">
    <property type="term" value="F:ATP binding"/>
    <property type="evidence" value="ECO:0007669"/>
    <property type="project" value="UniProtKB-KW"/>
</dbReference>
<keyword evidence="2" id="KW-0808">Transferase</keyword>
<dbReference type="InterPro" id="IPR050660">
    <property type="entry name" value="NEK_Ser/Thr_kinase"/>
</dbReference>
<feature type="chain" id="PRO_5020832174" description="non-specific serine/threonine protein kinase" evidence="6">
    <location>
        <begin position="37"/>
        <end position="663"/>
    </location>
</feature>
<evidence type="ECO:0000256" key="4">
    <source>
        <dbReference type="ARBA" id="ARBA00022777"/>
    </source>
</evidence>
<keyword evidence="3" id="KW-0547">Nucleotide-binding</keyword>